<dbReference type="EMBL" id="JAPFRF010000009">
    <property type="protein sequence ID" value="KAJ7322649.1"/>
    <property type="molecule type" value="Genomic_DNA"/>
</dbReference>
<dbReference type="GO" id="GO:0060271">
    <property type="term" value="P:cilium assembly"/>
    <property type="evidence" value="ECO:0007669"/>
    <property type="project" value="TreeGrafter"/>
</dbReference>
<accession>A0A9Q0XRE4</accession>
<dbReference type="AlphaFoldDB" id="A0A9Q0XRE4"/>
<dbReference type="Proteomes" id="UP001142489">
    <property type="component" value="Unassembled WGS sequence"/>
</dbReference>
<sequence>MSLFKTREWWSTMVGNKEEFDQGCLCVANVDNSCSAQDKIIVGSYMGFLRLYNPHPVKPGDTMQAEDLLLEVQLSEPILQVEVGKFVSGTELLHLAILHPKNYVCTLSQEAWETLNMVISIS</sequence>
<dbReference type="InterPro" id="IPR028073">
    <property type="entry name" value="PHTB1_N_dom"/>
</dbReference>
<evidence type="ECO:0000313" key="3">
    <source>
        <dbReference type="Proteomes" id="UP001142489"/>
    </source>
</evidence>
<dbReference type="PANTHER" id="PTHR20991">
    <property type="entry name" value="PARATHYROID HORMONE-RESPONSIVE B1 GENE"/>
    <property type="match status" value="1"/>
</dbReference>
<dbReference type="PANTHER" id="PTHR20991:SF0">
    <property type="entry name" value="PROTEIN PTHB1"/>
    <property type="match status" value="1"/>
</dbReference>
<proteinExistence type="predicted"/>
<evidence type="ECO:0000313" key="2">
    <source>
        <dbReference type="EMBL" id="KAJ7322649.1"/>
    </source>
</evidence>
<keyword evidence="3" id="KW-1185">Reference proteome</keyword>
<dbReference type="Pfam" id="PF14727">
    <property type="entry name" value="PHTB1_N"/>
    <property type="match status" value="1"/>
</dbReference>
<dbReference type="InterPro" id="IPR026511">
    <property type="entry name" value="PTHB1"/>
</dbReference>
<evidence type="ECO:0000259" key="1">
    <source>
        <dbReference type="Pfam" id="PF14727"/>
    </source>
</evidence>
<protein>
    <recommendedName>
        <fullName evidence="1">PTHB1 N-terminal domain-containing protein</fullName>
    </recommendedName>
</protein>
<dbReference type="GO" id="GO:0016020">
    <property type="term" value="C:membrane"/>
    <property type="evidence" value="ECO:0007669"/>
    <property type="project" value="TreeGrafter"/>
</dbReference>
<name>A0A9Q0XRE4_9SAUR</name>
<dbReference type="OrthoDB" id="10262646at2759"/>
<feature type="domain" description="PTHB1 N-terminal" evidence="1">
    <location>
        <begin position="1"/>
        <end position="105"/>
    </location>
</feature>
<dbReference type="GO" id="GO:0034464">
    <property type="term" value="C:BBSome"/>
    <property type="evidence" value="ECO:0007669"/>
    <property type="project" value="InterPro"/>
</dbReference>
<reference evidence="2" key="1">
    <citation type="journal article" date="2023" name="DNA Res.">
        <title>Chromosome-level genome assembly of Phrynocephalus forsythii using third-generation DNA sequencing and Hi-C analysis.</title>
        <authorList>
            <person name="Qi Y."/>
            <person name="Zhao W."/>
            <person name="Zhao Y."/>
            <person name="Niu C."/>
            <person name="Cao S."/>
            <person name="Zhang Y."/>
        </authorList>
    </citation>
    <scope>NUCLEOTIDE SEQUENCE</scope>
    <source>
        <tissue evidence="2">Muscle</tissue>
    </source>
</reference>
<gene>
    <name evidence="2" type="ORF">JRQ81_018936</name>
</gene>
<organism evidence="2 3">
    <name type="scientific">Phrynocephalus forsythii</name>
    <dbReference type="NCBI Taxonomy" id="171643"/>
    <lineage>
        <taxon>Eukaryota</taxon>
        <taxon>Metazoa</taxon>
        <taxon>Chordata</taxon>
        <taxon>Craniata</taxon>
        <taxon>Vertebrata</taxon>
        <taxon>Euteleostomi</taxon>
        <taxon>Lepidosauria</taxon>
        <taxon>Squamata</taxon>
        <taxon>Bifurcata</taxon>
        <taxon>Unidentata</taxon>
        <taxon>Episquamata</taxon>
        <taxon>Toxicofera</taxon>
        <taxon>Iguania</taxon>
        <taxon>Acrodonta</taxon>
        <taxon>Agamidae</taxon>
        <taxon>Agaminae</taxon>
        <taxon>Phrynocephalus</taxon>
    </lineage>
</organism>
<comment type="caution">
    <text evidence="2">The sequence shown here is derived from an EMBL/GenBank/DDBJ whole genome shotgun (WGS) entry which is preliminary data.</text>
</comment>